<accession>A0A516PYL9</accession>
<dbReference type="PANTHER" id="PTHR28004:SF2">
    <property type="entry name" value="D-SERINE DEHYDRATASE"/>
    <property type="match status" value="1"/>
</dbReference>
<name>A0A516PYL9_9ACTN</name>
<dbReference type="CDD" id="cd06813">
    <property type="entry name" value="PLPDE_III_DSD_D-TA_like_2"/>
    <property type="match status" value="1"/>
</dbReference>
<proteinExistence type="predicted"/>
<dbReference type="SUPFAM" id="SSF51419">
    <property type="entry name" value="PLP-binding barrel"/>
    <property type="match status" value="1"/>
</dbReference>
<sequence>MIDLAAVDRVSAWTDPAQYWPGVDAATAELDPPLAVGQLSALRHNLAELIKRARGKPIRIASKSLRVRGLVEACLRVDGVAGVLAYTLAEAVWLAATIDDVVVGYPTADRSAIAALAGDEAVAERVTIMIDDAQQLDLVDAVVPPDRRPTIKVCLELDASLDLAGLHLGVYRSPLHSPEAVLSMARKVLSRKGFRLVGLMAYEAQVAGLVNAVPGAAIKSGVVRAMQHRSVAELAERRGRAVRSIRSLLEHAGAPDLQFVNGGGTGSVETTTADSSVTEIAAGSGIFGPHLFDNYRAFTPAPAVAFALPVVRRPRPDVAVVHGGGWIASGPPGWDRSPHPVWPAGLEYVGTEGAGEVQTPLRSARAGDLAPGDRVWFRHTKAGELSEHVNSLLMVDGPRPQWSIVDELPTYRGEGKDFL</sequence>
<dbReference type="Proteomes" id="UP000319263">
    <property type="component" value="Chromosome"/>
</dbReference>
<dbReference type="InterPro" id="IPR029066">
    <property type="entry name" value="PLP-binding_barrel"/>
</dbReference>
<dbReference type="EMBL" id="CP041692">
    <property type="protein sequence ID" value="QDP96071.1"/>
    <property type="molecule type" value="Genomic_DNA"/>
</dbReference>
<dbReference type="KEGG" id="mik:FOE78_09330"/>
<evidence type="ECO:0000313" key="3">
    <source>
        <dbReference type="Proteomes" id="UP000319263"/>
    </source>
</evidence>
<dbReference type="OrthoDB" id="2445260at2"/>
<dbReference type="InterPro" id="IPR051466">
    <property type="entry name" value="D-amino_acid_metab_enzyme"/>
</dbReference>
<evidence type="ECO:0000313" key="2">
    <source>
        <dbReference type="EMBL" id="QDP96071.1"/>
    </source>
</evidence>
<dbReference type="GO" id="GO:0008721">
    <property type="term" value="F:D-serine ammonia-lyase activity"/>
    <property type="evidence" value="ECO:0007669"/>
    <property type="project" value="TreeGrafter"/>
</dbReference>
<feature type="domain" description="Alanine racemase N-terminal" evidence="1">
    <location>
        <begin position="39"/>
        <end position="288"/>
    </location>
</feature>
<dbReference type="Pfam" id="PF01168">
    <property type="entry name" value="Ala_racemase_N"/>
    <property type="match status" value="1"/>
</dbReference>
<reference evidence="2 3" key="1">
    <citation type="submission" date="2019-07" db="EMBL/GenBank/DDBJ databases">
        <title>Microlunatus dokdonensis sp. nov. isolated from the rhizospheric soil of the wild plant Elymus tsukushiensis.</title>
        <authorList>
            <person name="Ghim S.-Y."/>
            <person name="Hwang Y.-J."/>
            <person name="Son J.-S."/>
            <person name="Shin J.-H."/>
        </authorList>
    </citation>
    <scope>NUCLEOTIDE SEQUENCE [LARGE SCALE GENOMIC DNA]</scope>
    <source>
        <strain evidence="2 3">KUDC0627</strain>
    </source>
</reference>
<dbReference type="InterPro" id="IPR001608">
    <property type="entry name" value="Ala_racemase_N"/>
</dbReference>
<dbReference type="RefSeq" id="WP_143986037.1">
    <property type="nucleotide sequence ID" value="NZ_CP041692.1"/>
</dbReference>
<dbReference type="GO" id="GO:0036088">
    <property type="term" value="P:D-serine catabolic process"/>
    <property type="evidence" value="ECO:0007669"/>
    <property type="project" value="TreeGrafter"/>
</dbReference>
<protein>
    <submittedName>
        <fullName evidence="2">Amino acid deaminase/aldolase</fullName>
    </submittedName>
</protein>
<keyword evidence="3" id="KW-1185">Reference proteome</keyword>
<dbReference type="PANTHER" id="PTHR28004">
    <property type="entry name" value="ZGC:162816-RELATED"/>
    <property type="match status" value="1"/>
</dbReference>
<gene>
    <name evidence="2" type="ORF">FOE78_09330</name>
</gene>
<organism evidence="2 3">
    <name type="scientific">Microlunatus elymi</name>
    <dbReference type="NCBI Taxonomy" id="2596828"/>
    <lineage>
        <taxon>Bacteria</taxon>
        <taxon>Bacillati</taxon>
        <taxon>Actinomycetota</taxon>
        <taxon>Actinomycetes</taxon>
        <taxon>Propionibacteriales</taxon>
        <taxon>Propionibacteriaceae</taxon>
        <taxon>Microlunatus</taxon>
    </lineage>
</organism>
<evidence type="ECO:0000259" key="1">
    <source>
        <dbReference type="Pfam" id="PF01168"/>
    </source>
</evidence>
<dbReference type="AlphaFoldDB" id="A0A516PYL9"/>
<dbReference type="Gene3D" id="3.20.20.10">
    <property type="entry name" value="Alanine racemase"/>
    <property type="match status" value="1"/>
</dbReference>